<evidence type="ECO:0000313" key="2">
    <source>
        <dbReference type="Proteomes" id="UP000785783"/>
    </source>
</evidence>
<accession>A0A937HKY4</accession>
<dbReference type="Gene3D" id="3.60.70.12">
    <property type="entry name" value="L-amino peptidase D-ALA esterase/amidase"/>
    <property type="match status" value="1"/>
</dbReference>
<name>A0A937HKY4_9PROT</name>
<dbReference type="Proteomes" id="UP000785783">
    <property type="component" value="Unassembled WGS sequence"/>
</dbReference>
<dbReference type="AlphaFoldDB" id="A0A937HKY4"/>
<dbReference type="SUPFAM" id="SSF56266">
    <property type="entry name" value="DmpA/ArgJ-like"/>
    <property type="match status" value="1"/>
</dbReference>
<reference evidence="1" key="1">
    <citation type="submission" date="2020-10" db="EMBL/GenBank/DDBJ databases">
        <title>Microbiome of the Black Sea water column analyzed by genome centric metagenomics.</title>
        <authorList>
            <person name="Cabello-Yeves P.J."/>
            <person name="Callieri C."/>
            <person name="Picazo A."/>
            <person name="Mehrshad M."/>
            <person name="Haro-Moreno J.M."/>
            <person name="Roda-Garcia J."/>
            <person name="Dzembekova N."/>
            <person name="Slabakova V."/>
            <person name="Slabakova N."/>
            <person name="Moncheva S."/>
            <person name="Rodriguez-Valera F."/>
        </authorList>
    </citation>
    <scope>NUCLEOTIDE SEQUENCE</scope>
    <source>
        <strain evidence="1">BS307-5m-G5</strain>
    </source>
</reference>
<dbReference type="InterPro" id="IPR016117">
    <property type="entry name" value="ArgJ-like_dom_sf"/>
</dbReference>
<sequence>MTPGAKNLITDVAGIKTGHAIDAGVRTGVSIVVPDSPAVVAASIAGGGP</sequence>
<evidence type="ECO:0000313" key="1">
    <source>
        <dbReference type="EMBL" id="MBL6762113.1"/>
    </source>
</evidence>
<protein>
    <submittedName>
        <fullName evidence="1">P1 family peptidase</fullName>
    </submittedName>
</protein>
<gene>
    <name evidence="1" type="ORF">ISQ19_05385</name>
</gene>
<feature type="non-terminal residue" evidence="1">
    <location>
        <position position="49"/>
    </location>
</feature>
<comment type="caution">
    <text evidence="1">The sequence shown here is derived from an EMBL/GenBank/DDBJ whole genome shotgun (WGS) entry which is preliminary data.</text>
</comment>
<dbReference type="EMBL" id="JADHOK010000073">
    <property type="protein sequence ID" value="MBL6762113.1"/>
    <property type="molecule type" value="Genomic_DNA"/>
</dbReference>
<proteinExistence type="predicted"/>
<organism evidence="1 2">
    <name type="scientific">PS1 clade bacterium</name>
    <dbReference type="NCBI Taxonomy" id="2175152"/>
    <lineage>
        <taxon>Bacteria</taxon>
        <taxon>Pseudomonadati</taxon>
        <taxon>Pseudomonadota</taxon>
        <taxon>Alphaproteobacteria</taxon>
        <taxon>PS1 clade</taxon>
    </lineage>
</organism>